<dbReference type="PROSITE" id="PS01350">
    <property type="entry name" value="ISPF"/>
    <property type="match status" value="1"/>
</dbReference>
<evidence type="ECO:0000256" key="6">
    <source>
        <dbReference type="ARBA" id="ARBA00023239"/>
    </source>
</evidence>
<dbReference type="PANTHER" id="PTHR43181:SF1">
    <property type="entry name" value="2-C-METHYL-D-ERYTHRITOL 2,4-CYCLODIPHOSPHATE SYNTHASE, CHLOROPLASTIC"/>
    <property type="match status" value="1"/>
</dbReference>
<dbReference type="InterPro" id="IPR036571">
    <property type="entry name" value="MECDP_synthase_sf"/>
</dbReference>
<dbReference type="InterPro" id="IPR003526">
    <property type="entry name" value="MECDP_synthase"/>
</dbReference>
<dbReference type="AlphaFoldDB" id="A0A2A2EE81"/>
<evidence type="ECO:0000256" key="1">
    <source>
        <dbReference type="ARBA" id="ARBA00000200"/>
    </source>
</evidence>
<dbReference type="EC" id="4.6.1.12" evidence="3 7"/>
<feature type="binding site" evidence="7">
    <location>
        <position position="47"/>
    </location>
    <ligand>
        <name>a divalent metal cation</name>
        <dbReference type="ChEBI" id="CHEBI:60240"/>
    </ligand>
</feature>
<comment type="cofactor">
    <cofactor evidence="7">
        <name>a divalent metal cation</name>
        <dbReference type="ChEBI" id="CHEBI:60240"/>
    </cofactor>
    <text evidence="7">Binds 1 divalent metal cation per subunit.</text>
</comment>
<keyword evidence="4 7" id="KW-0479">Metal-binding</keyword>
<dbReference type="GO" id="GO:0008685">
    <property type="term" value="F:2-C-methyl-D-erythritol 2,4-cyclodiphosphate synthase activity"/>
    <property type="evidence" value="ECO:0007669"/>
    <property type="project" value="UniProtKB-UniRule"/>
</dbReference>
<evidence type="ECO:0000313" key="10">
    <source>
        <dbReference type="Proteomes" id="UP000218399"/>
    </source>
</evidence>
<dbReference type="Proteomes" id="UP000218399">
    <property type="component" value="Unassembled WGS sequence"/>
</dbReference>
<dbReference type="PANTHER" id="PTHR43181">
    <property type="entry name" value="2-C-METHYL-D-ERYTHRITOL 2,4-CYCLODIPHOSPHATE SYNTHASE, CHLOROPLASTIC"/>
    <property type="match status" value="1"/>
</dbReference>
<evidence type="ECO:0000256" key="5">
    <source>
        <dbReference type="ARBA" id="ARBA00023229"/>
    </source>
</evidence>
<feature type="binding site" evidence="7">
    <location>
        <begin position="61"/>
        <end position="63"/>
    </location>
    <ligand>
        <name>4-CDP-2-C-methyl-D-erythritol 2-phosphate</name>
        <dbReference type="ChEBI" id="CHEBI:57919"/>
    </ligand>
</feature>
<feature type="binding site" evidence="7">
    <location>
        <begin position="135"/>
        <end position="138"/>
    </location>
    <ligand>
        <name>4-CDP-2-C-methyl-D-erythritol 2-phosphate</name>
        <dbReference type="ChEBI" id="CHEBI:57919"/>
    </ligand>
</feature>
<keyword evidence="6 7" id="KW-0456">Lyase</keyword>
<dbReference type="InterPro" id="IPR020555">
    <property type="entry name" value="MECDP_synthase_CS"/>
</dbReference>
<feature type="binding site" evidence="7">
    <location>
        <position position="13"/>
    </location>
    <ligand>
        <name>a divalent metal cation</name>
        <dbReference type="ChEBI" id="CHEBI:60240"/>
    </ligand>
</feature>
<evidence type="ECO:0000256" key="3">
    <source>
        <dbReference type="ARBA" id="ARBA00012579"/>
    </source>
</evidence>
<keyword evidence="5 7" id="KW-0414">Isoprene biosynthesis</keyword>
<comment type="function">
    <text evidence="7">Involved in the biosynthesis of isopentenyl diphosphate (IPP) and dimethylallyl diphosphate (DMAPP), two major building blocks of isoprenoid compounds. Catalyzes the conversion of 4-diphosphocytidyl-2-C-methyl-D-erythritol 2-phosphate (CDP-ME2P) to 2-C-methyl-D-erythritol 2,4-cyclodiphosphate (ME-CPP) with a corresponding release of cytidine 5-monophosphate (CMP).</text>
</comment>
<accession>A0A2A2EE81</accession>
<feature type="binding site" evidence="7">
    <location>
        <position position="142"/>
    </location>
    <ligand>
        <name>4-CDP-2-C-methyl-D-erythritol 2-phosphate</name>
        <dbReference type="ChEBI" id="CHEBI:57919"/>
    </ligand>
</feature>
<protein>
    <recommendedName>
        <fullName evidence="3 7">2-C-methyl-D-erythritol 2,4-cyclodiphosphate synthase</fullName>
        <shortName evidence="7">MECDP-synthase</shortName>
        <shortName evidence="7">MECPP-synthase</shortName>
        <shortName evidence="7">MECPS</shortName>
        <ecNumber evidence="3 7">4.6.1.12</ecNumber>
    </recommendedName>
</protein>
<proteinExistence type="inferred from homology"/>
<dbReference type="HAMAP" id="MF_00107">
    <property type="entry name" value="IspF"/>
    <property type="match status" value="1"/>
</dbReference>
<comment type="catalytic activity">
    <reaction evidence="1 7">
        <text>4-CDP-2-C-methyl-D-erythritol 2-phosphate = 2-C-methyl-D-erythritol 2,4-cyclic diphosphate + CMP</text>
        <dbReference type="Rhea" id="RHEA:23864"/>
        <dbReference type="ChEBI" id="CHEBI:57919"/>
        <dbReference type="ChEBI" id="CHEBI:58483"/>
        <dbReference type="ChEBI" id="CHEBI:60377"/>
        <dbReference type="EC" id="4.6.1.12"/>
    </reaction>
</comment>
<evidence type="ECO:0000256" key="7">
    <source>
        <dbReference type="HAMAP-Rule" id="MF_00107"/>
    </source>
</evidence>
<evidence type="ECO:0000256" key="4">
    <source>
        <dbReference type="ARBA" id="ARBA00022723"/>
    </source>
</evidence>
<feature type="binding site" evidence="7">
    <location>
        <position position="145"/>
    </location>
    <ligand>
        <name>4-CDP-2-C-methyl-D-erythritol 2-phosphate</name>
        <dbReference type="ChEBI" id="CHEBI:57919"/>
    </ligand>
</feature>
<evidence type="ECO:0000259" key="8">
    <source>
        <dbReference type="Pfam" id="PF02542"/>
    </source>
</evidence>
<dbReference type="SUPFAM" id="SSF69765">
    <property type="entry name" value="IpsF-like"/>
    <property type="match status" value="1"/>
</dbReference>
<keyword evidence="10" id="KW-1185">Reference proteome</keyword>
<dbReference type="CDD" id="cd00554">
    <property type="entry name" value="MECDP_synthase"/>
    <property type="match status" value="1"/>
</dbReference>
<dbReference type="Pfam" id="PF02542">
    <property type="entry name" value="YgbB"/>
    <property type="match status" value="1"/>
</dbReference>
<evidence type="ECO:0000313" key="9">
    <source>
        <dbReference type="EMBL" id="PAU67290.1"/>
    </source>
</evidence>
<name>A0A2A2EE81_9BIFI</name>
<dbReference type="Gene3D" id="3.30.1330.50">
    <property type="entry name" value="2-C-methyl-D-erythritol 2,4-cyclodiphosphate synthase"/>
    <property type="match status" value="1"/>
</dbReference>
<reference evidence="9 10" key="1">
    <citation type="journal article" date="2017" name="ISME J.">
        <title>Unveiling bifidobacterial biogeography across the mammalian branch of the tree of life.</title>
        <authorList>
            <person name="Milani C."/>
            <person name="Mangifesta M."/>
            <person name="Mancabelli L."/>
            <person name="Lugli G.A."/>
            <person name="James K."/>
            <person name="Duranti S."/>
            <person name="Turroni F."/>
            <person name="Ferrario C."/>
            <person name="Ossiprandi M.C."/>
            <person name="van Sinderen D."/>
            <person name="Ventura M."/>
        </authorList>
    </citation>
    <scope>NUCLEOTIDE SEQUENCE [LARGE SCALE GENOMIC DNA]</scope>
    <source>
        <strain evidence="10">Ham19E</strain>
    </source>
</reference>
<comment type="similarity">
    <text evidence="7">Belongs to the IspF family.</text>
</comment>
<comment type="caution">
    <text evidence="9">The sequence shown here is derived from an EMBL/GenBank/DDBJ whole genome shotgun (WGS) entry which is preliminary data.</text>
</comment>
<comment type="subunit">
    <text evidence="7">Homotrimer.</text>
</comment>
<gene>
    <name evidence="7" type="primary">ispF</name>
    <name evidence="9" type="ORF">B1526_1375</name>
</gene>
<comment type="caution">
    <text evidence="7">Lacks conserved residue(s) required for the propagation of feature annotation.</text>
</comment>
<dbReference type="GO" id="GO:0046872">
    <property type="term" value="F:metal ion binding"/>
    <property type="evidence" value="ECO:0007669"/>
    <property type="project" value="UniProtKB-KW"/>
</dbReference>
<dbReference type="GO" id="GO:0019288">
    <property type="term" value="P:isopentenyl diphosphate biosynthetic process, methylerythritol 4-phosphate pathway"/>
    <property type="evidence" value="ECO:0007669"/>
    <property type="project" value="UniProtKB-UniRule"/>
</dbReference>
<comment type="pathway">
    <text evidence="2 7">Isoprenoid biosynthesis; isopentenyl diphosphate biosynthesis via DXP pathway; isopentenyl diphosphate from 1-deoxy-D-xylulose 5-phosphate: step 4/6.</text>
</comment>
<sequence length="171" mass="17280">MSAIRNGLGFDAHRFAGGGDPRPLYLATLVWEGSGIEGDSDGDVVVHALIDALLAAAHLGDIGTLFGVGPASQGAGMHGADMLERTVRHLGEHGCTPMSASIAIIGNRPKIGQRRREAEDALSAICGCQVSLTATTTDGMGFTGHGEGIAAMATALVEVAGCDGCHDGTTA</sequence>
<feature type="binding site" evidence="7">
    <location>
        <begin position="11"/>
        <end position="13"/>
    </location>
    <ligand>
        <name>4-CDP-2-C-methyl-D-erythritol 2-phosphate</name>
        <dbReference type="ChEBI" id="CHEBI:57919"/>
    </ligand>
</feature>
<feature type="site" description="Transition state stabilizer" evidence="7">
    <location>
        <position position="39"/>
    </location>
</feature>
<organism evidence="9 10">
    <name type="scientific">Bifidobacterium criceti</name>
    <dbReference type="NCBI Taxonomy" id="1960969"/>
    <lineage>
        <taxon>Bacteria</taxon>
        <taxon>Bacillati</taxon>
        <taxon>Actinomycetota</taxon>
        <taxon>Actinomycetes</taxon>
        <taxon>Bifidobacteriales</taxon>
        <taxon>Bifidobacteriaceae</taxon>
        <taxon>Bifidobacterium</taxon>
    </lineage>
</organism>
<feature type="domain" description="2-C-methyl-D-erythritol 2,4-cyclodiphosphate synthase" evidence="8">
    <location>
        <begin position="4"/>
        <end position="157"/>
    </location>
</feature>
<dbReference type="EMBL" id="MVOH01000015">
    <property type="protein sequence ID" value="PAU67290.1"/>
    <property type="molecule type" value="Genomic_DNA"/>
</dbReference>
<dbReference type="GO" id="GO:0016114">
    <property type="term" value="P:terpenoid biosynthetic process"/>
    <property type="evidence" value="ECO:0007669"/>
    <property type="project" value="InterPro"/>
</dbReference>
<feature type="site" description="Transition state stabilizer" evidence="7">
    <location>
        <position position="136"/>
    </location>
</feature>
<feature type="binding site" evidence="7">
    <location>
        <position position="11"/>
    </location>
    <ligand>
        <name>a divalent metal cation</name>
        <dbReference type="ChEBI" id="CHEBI:60240"/>
    </ligand>
</feature>
<evidence type="ECO:0000256" key="2">
    <source>
        <dbReference type="ARBA" id="ARBA00004709"/>
    </source>
</evidence>
<dbReference type="UniPathway" id="UPA00056">
    <property type="reaction ID" value="UER00095"/>
</dbReference>